<keyword evidence="7" id="KW-0560">Oxidoreductase</keyword>
<dbReference type="GO" id="GO:0097352">
    <property type="term" value="P:autophagosome maturation"/>
    <property type="evidence" value="ECO:0007669"/>
    <property type="project" value="TreeGrafter"/>
</dbReference>
<evidence type="ECO:0000256" key="6">
    <source>
        <dbReference type="ARBA" id="ARBA00022840"/>
    </source>
</evidence>
<keyword evidence="6 8" id="KW-0067">ATP-binding</keyword>
<reference evidence="10" key="2">
    <citation type="submission" date="2014-07" db="EMBL/GenBank/DDBJ databases">
        <authorList>
            <person name="Hull J."/>
        </authorList>
    </citation>
    <scope>NUCLEOTIDE SEQUENCE</scope>
</reference>
<dbReference type="SUPFAM" id="SSF52540">
    <property type="entry name" value="P-loop containing nucleoside triphosphate hydrolases"/>
    <property type="match status" value="1"/>
</dbReference>
<evidence type="ECO:0000259" key="9">
    <source>
        <dbReference type="SMART" id="SM00382"/>
    </source>
</evidence>
<dbReference type="PROSITE" id="PS00674">
    <property type="entry name" value="AAA"/>
    <property type="match status" value="1"/>
</dbReference>
<evidence type="ECO:0000256" key="5">
    <source>
        <dbReference type="ARBA" id="ARBA00022741"/>
    </source>
</evidence>
<accession>A0A0A9ZGG9</accession>
<sequence length="569" mass="63188">MALATSLLKGDAKEWSLVKRHASEDLYGVQIAASNPFQLSRASQALQEMCELDFIDINLGCPIDELYRQGVGSGMLQRPRLLKHTATSLNYLLDIPYTFKVRMGCKKPVVHNYMSWMKNSGLSMITVHGRSREQRYTRNADWDYIEDCAKKASPVPIFGNGDILSYQDYERVRTQYPTIQGVMIGRGALMKPWVFQEIKERRIMDPTSSERLEMLKLLSGDDLCLPQERWSELAKMTPGYVAADLTLVINKSRRSLHYEGLINPSEQQILSHVKQALASVEPSAVRGEMGLVKSNSSILEIGGLRRIKEVLLQSVQWPLFHADAFKRLNIKNSSGILLYGPPGCSKTSLARAVAAGSNVTFLAVSAADLYSPFVGDTERIIASLFQRARAAAPTLLFIDEIDALVGNRQGQQKRAQERVLSAFLIEIDGVGINGESEFLRDPSEVRVIIVAATNRPHVIDTALLRPGRLDKLIHVPPPDLEDRLEILEVITKKMPLDKNVDLFDIAEKTELFSGADLANLCREAALLAMTVNGVSTTTVSQENFLGALSASTPSLTASQVEWYKSFSFS</sequence>
<dbReference type="GO" id="GO:0016887">
    <property type="term" value="F:ATP hydrolysis activity"/>
    <property type="evidence" value="ECO:0007669"/>
    <property type="project" value="InterPro"/>
</dbReference>
<keyword evidence="4" id="KW-0819">tRNA processing</keyword>
<dbReference type="GO" id="GO:0030970">
    <property type="term" value="P:retrograde protein transport, ER to cytosol"/>
    <property type="evidence" value="ECO:0007669"/>
    <property type="project" value="TreeGrafter"/>
</dbReference>
<protein>
    <submittedName>
        <fullName evidence="10">Spermatogenesis-associated protein 5-like protein 1</fullName>
    </submittedName>
</protein>
<evidence type="ECO:0000256" key="4">
    <source>
        <dbReference type="ARBA" id="ARBA00022694"/>
    </source>
</evidence>
<dbReference type="InterPro" id="IPR041569">
    <property type="entry name" value="AAA_lid_3"/>
</dbReference>
<dbReference type="PROSITE" id="PS01136">
    <property type="entry name" value="UPF0034"/>
    <property type="match status" value="1"/>
</dbReference>
<dbReference type="GO" id="GO:0034098">
    <property type="term" value="C:VCP-NPL4-UFD1 AAA ATPase complex"/>
    <property type="evidence" value="ECO:0007669"/>
    <property type="project" value="TreeGrafter"/>
</dbReference>
<dbReference type="GO" id="GO:0017150">
    <property type="term" value="F:tRNA dihydrouridine synthase activity"/>
    <property type="evidence" value="ECO:0007669"/>
    <property type="project" value="InterPro"/>
</dbReference>
<dbReference type="Pfam" id="PF17862">
    <property type="entry name" value="AAA_lid_3"/>
    <property type="match status" value="1"/>
</dbReference>
<dbReference type="Gene3D" id="3.40.50.300">
    <property type="entry name" value="P-loop containing nucleotide triphosphate hydrolases"/>
    <property type="match status" value="1"/>
</dbReference>
<dbReference type="GO" id="GO:0050660">
    <property type="term" value="F:flavin adenine dinucleotide binding"/>
    <property type="evidence" value="ECO:0007669"/>
    <property type="project" value="InterPro"/>
</dbReference>
<dbReference type="InterPro" id="IPR003593">
    <property type="entry name" value="AAA+_ATPase"/>
</dbReference>
<dbReference type="GO" id="GO:0051228">
    <property type="term" value="P:mitotic spindle disassembly"/>
    <property type="evidence" value="ECO:0007669"/>
    <property type="project" value="TreeGrafter"/>
</dbReference>
<dbReference type="Pfam" id="PF00004">
    <property type="entry name" value="AAA"/>
    <property type="match status" value="1"/>
</dbReference>
<evidence type="ECO:0000256" key="8">
    <source>
        <dbReference type="RuleBase" id="RU003651"/>
    </source>
</evidence>
<dbReference type="InterPro" id="IPR018517">
    <property type="entry name" value="tRNA_hU_synthase_CS"/>
</dbReference>
<keyword evidence="2" id="KW-0285">Flavoprotein</keyword>
<dbReference type="InterPro" id="IPR050168">
    <property type="entry name" value="AAA_ATPase_domain"/>
</dbReference>
<proteinExistence type="inferred from homology"/>
<dbReference type="InterPro" id="IPR003959">
    <property type="entry name" value="ATPase_AAA_core"/>
</dbReference>
<evidence type="ECO:0000256" key="3">
    <source>
        <dbReference type="ARBA" id="ARBA00022643"/>
    </source>
</evidence>
<dbReference type="Pfam" id="PF01207">
    <property type="entry name" value="Dus"/>
    <property type="match status" value="1"/>
</dbReference>
<dbReference type="Gene3D" id="3.20.20.70">
    <property type="entry name" value="Aldolase class I"/>
    <property type="match status" value="1"/>
</dbReference>
<dbReference type="PANTHER" id="PTHR23077">
    <property type="entry name" value="AAA-FAMILY ATPASE"/>
    <property type="match status" value="1"/>
</dbReference>
<evidence type="ECO:0000256" key="7">
    <source>
        <dbReference type="ARBA" id="ARBA00023002"/>
    </source>
</evidence>
<dbReference type="EMBL" id="GBHO01001006">
    <property type="protein sequence ID" value="JAG42598.1"/>
    <property type="molecule type" value="Transcribed_RNA"/>
</dbReference>
<dbReference type="GO" id="GO:0005829">
    <property type="term" value="C:cytosol"/>
    <property type="evidence" value="ECO:0007669"/>
    <property type="project" value="TreeGrafter"/>
</dbReference>
<name>A0A0A9ZGG9_LYGHE</name>
<dbReference type="Gene3D" id="1.10.8.60">
    <property type="match status" value="2"/>
</dbReference>
<gene>
    <name evidence="10" type="primary">SPATA5L1</name>
    <name evidence="10" type="ORF">CM83_92975</name>
</gene>
<dbReference type="FunFam" id="1.10.8.60:FF:000038">
    <property type="entry name" value="spermatogenesis-associated protein 5-like protein 1"/>
    <property type="match status" value="1"/>
</dbReference>
<dbReference type="SUPFAM" id="SSF51395">
    <property type="entry name" value="FMN-linked oxidoreductases"/>
    <property type="match status" value="1"/>
</dbReference>
<organism evidence="10">
    <name type="scientific">Lygus hesperus</name>
    <name type="common">Western plant bug</name>
    <dbReference type="NCBI Taxonomy" id="30085"/>
    <lineage>
        <taxon>Eukaryota</taxon>
        <taxon>Metazoa</taxon>
        <taxon>Ecdysozoa</taxon>
        <taxon>Arthropoda</taxon>
        <taxon>Hexapoda</taxon>
        <taxon>Insecta</taxon>
        <taxon>Pterygota</taxon>
        <taxon>Neoptera</taxon>
        <taxon>Paraneoptera</taxon>
        <taxon>Hemiptera</taxon>
        <taxon>Heteroptera</taxon>
        <taxon>Panheteroptera</taxon>
        <taxon>Cimicomorpha</taxon>
        <taxon>Miridae</taxon>
        <taxon>Mirini</taxon>
        <taxon>Lygus</taxon>
    </lineage>
</organism>
<dbReference type="CDD" id="cd02801">
    <property type="entry name" value="DUS_like_FMN"/>
    <property type="match status" value="1"/>
</dbReference>
<dbReference type="AlphaFoldDB" id="A0A0A9ZGG9"/>
<dbReference type="InterPro" id="IPR003960">
    <property type="entry name" value="ATPase_AAA_CS"/>
</dbReference>
<dbReference type="GO" id="GO:0005524">
    <property type="term" value="F:ATP binding"/>
    <property type="evidence" value="ECO:0007669"/>
    <property type="project" value="UniProtKB-KW"/>
</dbReference>
<reference evidence="10" key="1">
    <citation type="journal article" date="2014" name="PLoS ONE">
        <title>Transcriptome-Based Identification of ABC Transporters in the Western Tarnished Plant Bug Lygus hesperus.</title>
        <authorList>
            <person name="Hull J.J."/>
            <person name="Chaney K."/>
            <person name="Geib S.M."/>
            <person name="Fabrick J.A."/>
            <person name="Brent C.S."/>
            <person name="Walsh D."/>
            <person name="Lavine L.C."/>
        </authorList>
    </citation>
    <scope>NUCLEOTIDE SEQUENCE</scope>
</reference>
<dbReference type="GO" id="GO:0031593">
    <property type="term" value="F:polyubiquitin modification-dependent protein binding"/>
    <property type="evidence" value="ECO:0007669"/>
    <property type="project" value="TreeGrafter"/>
</dbReference>
<evidence type="ECO:0000313" key="10">
    <source>
        <dbReference type="EMBL" id="JAG42598.1"/>
    </source>
</evidence>
<dbReference type="InterPro" id="IPR035587">
    <property type="entry name" value="DUS-like_FMN-bd"/>
</dbReference>
<comment type="cofactor">
    <cofactor evidence="1">
        <name>FMN</name>
        <dbReference type="ChEBI" id="CHEBI:58210"/>
    </cofactor>
</comment>
<feature type="domain" description="AAA+ ATPase" evidence="9">
    <location>
        <begin position="332"/>
        <end position="479"/>
    </location>
</feature>
<dbReference type="FunFam" id="3.40.50.300:FF:001921">
    <property type="entry name" value="AAA ATPase domain-containing protein"/>
    <property type="match status" value="1"/>
</dbReference>
<dbReference type="InterPro" id="IPR013785">
    <property type="entry name" value="Aldolase_TIM"/>
</dbReference>
<dbReference type="GO" id="GO:0005634">
    <property type="term" value="C:nucleus"/>
    <property type="evidence" value="ECO:0007669"/>
    <property type="project" value="TreeGrafter"/>
</dbReference>
<comment type="similarity">
    <text evidence="8">Belongs to the AAA ATPase family.</text>
</comment>
<dbReference type="InterPro" id="IPR027417">
    <property type="entry name" value="P-loop_NTPase"/>
</dbReference>
<evidence type="ECO:0000256" key="2">
    <source>
        <dbReference type="ARBA" id="ARBA00022630"/>
    </source>
</evidence>
<evidence type="ECO:0000256" key="1">
    <source>
        <dbReference type="ARBA" id="ARBA00001917"/>
    </source>
</evidence>
<keyword evidence="5 8" id="KW-0547">Nucleotide-binding</keyword>
<dbReference type="SMART" id="SM00382">
    <property type="entry name" value="AAA"/>
    <property type="match status" value="1"/>
</dbReference>
<dbReference type="PANTHER" id="PTHR23077:SF194">
    <property type="entry name" value="ATPASE FAMILY GENE 2 PROTEIN HOMOLOG B"/>
    <property type="match status" value="1"/>
</dbReference>
<keyword evidence="3" id="KW-0288">FMN</keyword>